<name>A0A7H4LED7_WHEAT</name>
<evidence type="ECO:0000313" key="3">
    <source>
        <dbReference type="Proteomes" id="UP000280104"/>
    </source>
</evidence>
<dbReference type="AlphaFoldDB" id="A0A7H4LED7"/>
<evidence type="ECO:0000313" key="2">
    <source>
        <dbReference type="EMBL" id="SPT16975.1"/>
    </source>
</evidence>
<protein>
    <recommendedName>
        <fullName evidence="1">PB1-like domain-containing protein</fullName>
    </recommendedName>
</protein>
<dbReference type="Pfam" id="PF26130">
    <property type="entry name" value="PB1-like"/>
    <property type="match status" value="1"/>
</dbReference>
<evidence type="ECO:0000259" key="1">
    <source>
        <dbReference type="Pfam" id="PF26130"/>
    </source>
</evidence>
<gene>
    <name evidence="2" type="ORF">CAMPLR22A2D_LOCUS1576</name>
</gene>
<sequence>MVPRRRAEGDPPPVYETIDYASNFSLCISFDGYFLGVGKNRAYVNGKSIWYDYVEGDALTVDKLEDLVEQLGYEVQGRLHMYYCMSGKPMNEGGLVKITCNDNCLNMRAHVTFGHKYLQVYLDHDESFRQFDWDDGVQFPVTDLPTIVSPMKPIQTIKEKALDKHKQ</sequence>
<feature type="domain" description="PB1-like" evidence="1">
    <location>
        <begin position="23"/>
        <end position="124"/>
    </location>
</feature>
<proteinExistence type="predicted"/>
<organism evidence="2 3">
    <name type="scientific">Triticum aestivum</name>
    <name type="common">Wheat</name>
    <dbReference type="NCBI Taxonomy" id="4565"/>
    <lineage>
        <taxon>Eukaryota</taxon>
        <taxon>Viridiplantae</taxon>
        <taxon>Streptophyta</taxon>
        <taxon>Embryophyta</taxon>
        <taxon>Tracheophyta</taxon>
        <taxon>Spermatophyta</taxon>
        <taxon>Magnoliopsida</taxon>
        <taxon>Liliopsida</taxon>
        <taxon>Poales</taxon>
        <taxon>Poaceae</taxon>
        <taxon>BOP clade</taxon>
        <taxon>Pooideae</taxon>
        <taxon>Triticodae</taxon>
        <taxon>Triticeae</taxon>
        <taxon>Triticinae</taxon>
        <taxon>Triticum</taxon>
    </lineage>
</organism>
<dbReference type="EMBL" id="LS480641">
    <property type="protein sequence ID" value="SPT16975.1"/>
    <property type="molecule type" value="Genomic_DNA"/>
</dbReference>
<accession>A0A7H4LED7</accession>
<reference evidence="2 3" key="1">
    <citation type="submission" date="2018-05" db="EMBL/GenBank/DDBJ databases">
        <authorList>
            <person name="Thind KAUR A."/>
        </authorList>
    </citation>
    <scope>NUCLEOTIDE SEQUENCE [LARGE SCALE GENOMIC DNA]</scope>
</reference>
<dbReference type="Proteomes" id="UP000280104">
    <property type="component" value="Chromosome II"/>
</dbReference>
<dbReference type="InterPro" id="IPR058594">
    <property type="entry name" value="PB1-like_dom_pln"/>
</dbReference>